<keyword evidence="3" id="KW-1185">Reference proteome</keyword>
<dbReference type="RefSeq" id="XP_060419235.1">
    <property type="nucleotide sequence ID" value="XM_060551818.1"/>
</dbReference>
<dbReference type="Proteomes" id="UP001230504">
    <property type="component" value="Unassembled WGS sequence"/>
</dbReference>
<dbReference type="AlphaFoldDB" id="A0AAD8QC32"/>
<evidence type="ECO:0000256" key="1">
    <source>
        <dbReference type="SAM" id="MobiDB-lite"/>
    </source>
</evidence>
<organism evidence="2 3">
    <name type="scientific">Colletotrichum navitas</name>
    <dbReference type="NCBI Taxonomy" id="681940"/>
    <lineage>
        <taxon>Eukaryota</taxon>
        <taxon>Fungi</taxon>
        <taxon>Dikarya</taxon>
        <taxon>Ascomycota</taxon>
        <taxon>Pezizomycotina</taxon>
        <taxon>Sordariomycetes</taxon>
        <taxon>Hypocreomycetidae</taxon>
        <taxon>Glomerellales</taxon>
        <taxon>Glomerellaceae</taxon>
        <taxon>Colletotrichum</taxon>
        <taxon>Colletotrichum graminicola species complex</taxon>
    </lineage>
</organism>
<protein>
    <submittedName>
        <fullName evidence="2">Uncharacterized protein</fullName>
    </submittedName>
</protein>
<gene>
    <name evidence="2" type="ORF">LY79DRAFT_247709</name>
</gene>
<dbReference type="GeneID" id="85436058"/>
<evidence type="ECO:0000313" key="3">
    <source>
        <dbReference type="Proteomes" id="UP001230504"/>
    </source>
</evidence>
<sequence length="171" mass="18951">MEDPLRQRCHWSSSENGREPASSVHMLSVSRARYAWKPLGDLRRIDQRSPRSLPLLLLEALKDIASSLTPRVRWDGRLVSLRLQDRRREAADEGSRSAGKSSPGRPRIDTKTQGAFGPIWRAPVMCCLPPPAGLGLGCRSCPRKGHPSDGLPPGEKRLHSDPADGWGRCVF</sequence>
<reference evidence="2" key="1">
    <citation type="submission" date="2021-06" db="EMBL/GenBank/DDBJ databases">
        <title>Comparative genomics, transcriptomics and evolutionary studies reveal genomic signatures of adaptation to plant cell wall in hemibiotrophic fungi.</title>
        <authorList>
            <consortium name="DOE Joint Genome Institute"/>
            <person name="Baroncelli R."/>
            <person name="Diaz J.F."/>
            <person name="Benocci T."/>
            <person name="Peng M."/>
            <person name="Battaglia E."/>
            <person name="Haridas S."/>
            <person name="Andreopoulos W."/>
            <person name="Labutti K."/>
            <person name="Pangilinan J."/>
            <person name="Floch G.L."/>
            <person name="Makela M.R."/>
            <person name="Henrissat B."/>
            <person name="Grigoriev I.V."/>
            <person name="Crouch J.A."/>
            <person name="De Vries R.P."/>
            <person name="Sukno S.A."/>
            <person name="Thon M.R."/>
        </authorList>
    </citation>
    <scope>NUCLEOTIDE SEQUENCE</scope>
    <source>
        <strain evidence="2">CBS 125086</strain>
    </source>
</reference>
<dbReference type="EMBL" id="JAHLJV010000004">
    <property type="protein sequence ID" value="KAK1598558.1"/>
    <property type="molecule type" value="Genomic_DNA"/>
</dbReference>
<proteinExistence type="predicted"/>
<comment type="caution">
    <text evidence="2">The sequence shown here is derived from an EMBL/GenBank/DDBJ whole genome shotgun (WGS) entry which is preliminary data.</text>
</comment>
<feature type="region of interest" description="Disordered" evidence="1">
    <location>
        <begin position="1"/>
        <end position="24"/>
    </location>
</feature>
<evidence type="ECO:0000313" key="2">
    <source>
        <dbReference type="EMBL" id="KAK1598558.1"/>
    </source>
</evidence>
<feature type="region of interest" description="Disordered" evidence="1">
    <location>
        <begin position="85"/>
        <end position="113"/>
    </location>
</feature>
<feature type="compositionally biased region" description="Basic and acidic residues" evidence="1">
    <location>
        <begin position="85"/>
        <end position="95"/>
    </location>
</feature>
<accession>A0AAD8QC32</accession>
<name>A0AAD8QC32_9PEZI</name>